<dbReference type="EMBL" id="NDYN01000001">
    <property type="protein sequence ID" value="OUT09230.1"/>
    <property type="molecule type" value="Genomic_DNA"/>
</dbReference>
<dbReference type="InterPro" id="IPR001920">
    <property type="entry name" value="Asp/Glu_race"/>
</dbReference>
<keyword evidence="2" id="KW-0413">Isomerase</keyword>
<dbReference type="Gene3D" id="3.40.50.1860">
    <property type="match status" value="2"/>
</dbReference>
<dbReference type="GO" id="GO:0047661">
    <property type="term" value="F:amino-acid racemase activity"/>
    <property type="evidence" value="ECO:0007669"/>
    <property type="project" value="InterPro"/>
</dbReference>
<organism evidence="3 4">
    <name type="scientific">Campylobacter concisus</name>
    <dbReference type="NCBI Taxonomy" id="199"/>
    <lineage>
        <taxon>Bacteria</taxon>
        <taxon>Pseudomonadati</taxon>
        <taxon>Campylobacterota</taxon>
        <taxon>Epsilonproteobacteria</taxon>
        <taxon>Campylobacterales</taxon>
        <taxon>Campylobacteraceae</taxon>
        <taxon>Campylobacter</taxon>
    </lineage>
</organism>
<dbReference type="SUPFAM" id="SSF53681">
    <property type="entry name" value="Aspartate/glutamate racemase"/>
    <property type="match status" value="2"/>
</dbReference>
<evidence type="ECO:0000256" key="2">
    <source>
        <dbReference type="ARBA" id="ARBA00023235"/>
    </source>
</evidence>
<dbReference type="NCBIfam" id="TIGR00035">
    <property type="entry name" value="asp_race"/>
    <property type="match status" value="1"/>
</dbReference>
<dbReference type="InterPro" id="IPR004380">
    <property type="entry name" value="Asp_race"/>
</dbReference>
<dbReference type="PANTHER" id="PTHR21198:SF7">
    <property type="entry name" value="ASPARTATE-GLUTAMATE RACEMASE FAMILY"/>
    <property type="match status" value="1"/>
</dbReference>
<dbReference type="PANTHER" id="PTHR21198">
    <property type="entry name" value="GLUTAMATE RACEMASE"/>
    <property type="match status" value="1"/>
</dbReference>
<dbReference type="Proteomes" id="UP000196317">
    <property type="component" value="Unassembled WGS sequence"/>
</dbReference>
<proteinExistence type="inferred from homology"/>
<sequence length="230" mass="25364">MKTLGIIGGMGPLATADLYKKIIDITPATCDQEHLHIVIDSYAQIEDRTKFIMGEGESPLPKLIQSAKLLKNAGCDAMLMACNTAHYFAPSIEEEAGVKILHIAKVTIDALQKKYPHAKNIAVIATSGTKKAGVYDQILKERGLKSVDFSKETQDVIMECIYKGVKAGKLEEYVPVFYEVLSNIEADVYIAGCTEIPMFLPFISSEYKFIDATFELAKAGVEFGLEKRVF</sequence>
<name>A0A1Y5MKX6_9BACT</name>
<reference evidence="3 4" key="1">
    <citation type="submission" date="2017-04" db="EMBL/GenBank/DDBJ databases">
        <title>Complete genome of Campylobacter concisus ATCC 33237T and draft genomes for an additional eight well characterized C. concisus strains.</title>
        <authorList>
            <person name="Cornelius A.J."/>
            <person name="Miller W.G."/>
            <person name="Lastovica A.J."/>
            <person name="On S.L."/>
            <person name="French N.P."/>
            <person name="Vandenberg O."/>
            <person name="Biggs P.J."/>
        </authorList>
    </citation>
    <scope>NUCLEOTIDE SEQUENCE [LARGE SCALE GENOMIC DNA]</scope>
    <source>
        <strain evidence="3 4">CCUG 19995</strain>
    </source>
</reference>
<comment type="caution">
    <text evidence="3">The sequence shown here is derived from an EMBL/GenBank/DDBJ whole genome shotgun (WGS) entry which is preliminary data.</text>
</comment>
<accession>A0A1Y5MKX6</accession>
<protein>
    <submittedName>
        <fullName evidence="3">Aspartate racemase</fullName>
    </submittedName>
</protein>
<dbReference type="AlphaFoldDB" id="A0A1Y5MKX6"/>
<dbReference type="Pfam" id="PF01177">
    <property type="entry name" value="Asp_Glu_race"/>
    <property type="match status" value="1"/>
</dbReference>
<evidence type="ECO:0000313" key="3">
    <source>
        <dbReference type="EMBL" id="OUT09230.1"/>
    </source>
</evidence>
<evidence type="ECO:0000256" key="1">
    <source>
        <dbReference type="ARBA" id="ARBA00007847"/>
    </source>
</evidence>
<evidence type="ECO:0000313" key="4">
    <source>
        <dbReference type="Proteomes" id="UP000196317"/>
    </source>
</evidence>
<gene>
    <name evidence="3" type="ORF">B9N65_02475</name>
</gene>
<dbReference type="RefSeq" id="WP_087582664.1">
    <property type="nucleotide sequence ID" value="NZ_NDYN01000001.1"/>
</dbReference>
<comment type="similarity">
    <text evidence="1">Belongs to the aspartate/glutamate racemases family.</text>
</comment>
<dbReference type="InterPro" id="IPR015942">
    <property type="entry name" value="Asp/Glu/hydantoin_racemase"/>
</dbReference>